<dbReference type="AlphaFoldDB" id="A0A139AQ24"/>
<name>A0A139AQ24_GONPJ</name>
<dbReference type="InterPro" id="IPR001202">
    <property type="entry name" value="WW_dom"/>
</dbReference>
<feature type="compositionally biased region" description="Basic and acidic residues" evidence="2">
    <location>
        <begin position="648"/>
        <end position="669"/>
    </location>
</feature>
<sequence>MPDVRESVVGLKQIPDSSWAVALTSPSNYEFFYNVETKASVWAVPSELLDLLLKLQEEGKRKREEDETASIKEESATVPPPETVSENGSTTVNGLKRPAPDGAAGVLPAPKRSRRTQEEEEDEEAEAAMAEEDKKRRSNLTHDQRVEEFKQLMREKNVNPFGMWASEVHKIAKDPRYSFVPLREKQEIFDVFCRVRAAELAEEKKRQRETVAAGNNTPAGATSNGSKLLHPVDEKRLITYKGLLEKEVTLKSRWADFSRKWRFDTRFRAVPEMRDRETLFDEHLLKMKEGKGKEKSDFQALLAEQEDIKATTSWREIKIVIQNDPRYKAIVSASEREEMFRDYAKNLKGKDDEERLQKEEEKRKAERKAREEAALRDRQEQLQRESISQRRDMVGSRNMLQRDEAVRLFKTLLIDFVRSHRAVYTESMQKLEKDSRWAQLSFAALPQGLRQELFGRHLDEIFNKRLRSFHGLVDSSSRLDATFDEVYPLVKDQPAVTVLGLSEEELRPLFQEHMEERSRKGRRDFMEMVQENTFVQFHVKQAVLNAEAAINMELEAKGTAGALGDVKTGEVESAKVDERRVWEGIDAAEIRQVLKEDSRYLAFDHNPKERDSMLLQHIRTVISDTIAEKSGTKDLTIALHAGGKVVPGRKELRKMDSGAKDGSAVKETRSMTPSRPAGRPSEAETGRDRGEERDYDARSREGASRDAGRPLDRRGDRRDDVGDYPRSPPQVRSDSRGDHYSHRRNRSRPHDKRDRSRCRDRKRDYSRERRR</sequence>
<feature type="compositionally biased region" description="Basic and acidic residues" evidence="2">
    <location>
        <begin position="131"/>
        <end position="140"/>
    </location>
</feature>
<feature type="region of interest" description="Disordered" evidence="2">
    <location>
        <begin position="58"/>
        <end position="140"/>
    </location>
</feature>
<evidence type="ECO:0000313" key="6">
    <source>
        <dbReference type="Proteomes" id="UP000070544"/>
    </source>
</evidence>
<dbReference type="Pfam" id="PF01846">
    <property type="entry name" value="FF"/>
    <property type="match status" value="3"/>
</dbReference>
<dbReference type="Proteomes" id="UP000070544">
    <property type="component" value="Unassembled WGS sequence"/>
</dbReference>
<dbReference type="EMBL" id="KQ965740">
    <property type="protein sequence ID" value="KXS18849.1"/>
    <property type="molecule type" value="Genomic_DNA"/>
</dbReference>
<dbReference type="Gene3D" id="1.10.10.440">
    <property type="entry name" value="FF domain"/>
    <property type="match status" value="5"/>
</dbReference>
<keyword evidence="6" id="KW-1185">Reference proteome</keyword>
<dbReference type="InterPro" id="IPR036517">
    <property type="entry name" value="FF_domain_sf"/>
</dbReference>
<reference evidence="5 6" key="1">
    <citation type="journal article" date="2015" name="Genome Biol. Evol.">
        <title>Phylogenomic analyses indicate that early fungi evolved digesting cell walls of algal ancestors of land plants.</title>
        <authorList>
            <person name="Chang Y."/>
            <person name="Wang S."/>
            <person name="Sekimoto S."/>
            <person name="Aerts A.L."/>
            <person name="Choi C."/>
            <person name="Clum A."/>
            <person name="LaButti K.M."/>
            <person name="Lindquist E.A."/>
            <person name="Yee Ngan C."/>
            <person name="Ohm R.A."/>
            <person name="Salamov A.A."/>
            <person name="Grigoriev I.V."/>
            <person name="Spatafora J.W."/>
            <person name="Berbee M.L."/>
        </authorList>
    </citation>
    <scope>NUCLEOTIDE SEQUENCE [LARGE SCALE GENOMIC DNA]</scope>
    <source>
        <strain evidence="5 6">JEL478</strain>
    </source>
</reference>
<evidence type="ECO:0000256" key="1">
    <source>
        <dbReference type="ARBA" id="ARBA00022737"/>
    </source>
</evidence>
<dbReference type="PANTHER" id="PTHR15377">
    <property type="entry name" value="TRANSCRIPTION ELONGATION REGULATOR 1"/>
    <property type="match status" value="1"/>
</dbReference>
<dbReference type="OrthoDB" id="410044at2759"/>
<feature type="compositionally biased region" description="Basic and acidic residues" evidence="2">
    <location>
        <begin position="761"/>
        <end position="771"/>
    </location>
</feature>
<feature type="region of interest" description="Disordered" evidence="2">
    <location>
        <begin position="351"/>
        <end position="390"/>
    </location>
</feature>
<gene>
    <name evidence="5" type="ORF">M427DRAFT_53334</name>
</gene>
<accession>A0A139AQ24</accession>
<feature type="domain" description="FF" evidence="4">
    <location>
        <begin position="291"/>
        <end position="346"/>
    </location>
</feature>
<dbReference type="PROSITE" id="PS50020">
    <property type="entry name" value="WW_DOMAIN_2"/>
    <property type="match status" value="1"/>
</dbReference>
<protein>
    <recommendedName>
        <fullName evidence="7">WW domain-containing protein</fullName>
    </recommendedName>
</protein>
<feature type="compositionally biased region" description="Basic and acidic residues" evidence="2">
    <location>
        <begin position="58"/>
        <end position="75"/>
    </location>
</feature>
<dbReference type="Gene3D" id="2.20.70.10">
    <property type="match status" value="1"/>
</dbReference>
<feature type="domain" description="WW" evidence="3">
    <location>
        <begin position="17"/>
        <end position="47"/>
    </location>
</feature>
<feature type="compositionally biased region" description="Polar residues" evidence="2">
    <location>
        <begin position="213"/>
        <end position="226"/>
    </location>
</feature>
<feature type="compositionally biased region" description="Acidic residues" evidence="2">
    <location>
        <begin position="118"/>
        <end position="130"/>
    </location>
</feature>
<dbReference type="SUPFAM" id="SSF81698">
    <property type="entry name" value="FF domain"/>
    <property type="match status" value="4"/>
</dbReference>
<evidence type="ECO:0008006" key="7">
    <source>
        <dbReference type="Google" id="ProtNLM"/>
    </source>
</evidence>
<dbReference type="PANTHER" id="PTHR15377:SF3">
    <property type="entry name" value="WW DOMAIN-CONTAINING PROTEIN"/>
    <property type="match status" value="1"/>
</dbReference>
<evidence type="ECO:0000259" key="4">
    <source>
        <dbReference type="PROSITE" id="PS51676"/>
    </source>
</evidence>
<keyword evidence="1" id="KW-0677">Repeat</keyword>
<dbReference type="GO" id="GO:0070063">
    <property type="term" value="F:RNA polymerase binding"/>
    <property type="evidence" value="ECO:0007669"/>
    <property type="project" value="InterPro"/>
</dbReference>
<dbReference type="InterPro" id="IPR045148">
    <property type="entry name" value="TCRG1-like"/>
</dbReference>
<feature type="compositionally biased region" description="Basic residues" evidence="2">
    <location>
        <begin position="741"/>
        <end position="760"/>
    </location>
</feature>
<dbReference type="OMA" id="SWEYVEG"/>
<proteinExistence type="predicted"/>
<dbReference type="InterPro" id="IPR002713">
    <property type="entry name" value="FF_domain"/>
</dbReference>
<feature type="compositionally biased region" description="Polar residues" evidence="2">
    <location>
        <begin position="84"/>
        <end position="93"/>
    </location>
</feature>
<feature type="region of interest" description="Disordered" evidence="2">
    <location>
        <begin position="203"/>
        <end position="227"/>
    </location>
</feature>
<feature type="region of interest" description="Disordered" evidence="2">
    <location>
        <begin position="648"/>
        <end position="771"/>
    </location>
</feature>
<evidence type="ECO:0000259" key="3">
    <source>
        <dbReference type="PROSITE" id="PS50020"/>
    </source>
</evidence>
<dbReference type="PROSITE" id="PS51676">
    <property type="entry name" value="FF"/>
    <property type="match status" value="1"/>
</dbReference>
<evidence type="ECO:0000313" key="5">
    <source>
        <dbReference type="EMBL" id="KXS18849.1"/>
    </source>
</evidence>
<feature type="compositionally biased region" description="Basic and acidic residues" evidence="2">
    <location>
        <begin position="681"/>
        <end position="723"/>
    </location>
</feature>
<dbReference type="STRING" id="1344416.A0A139AQ24"/>
<dbReference type="GO" id="GO:0005634">
    <property type="term" value="C:nucleus"/>
    <property type="evidence" value="ECO:0007669"/>
    <property type="project" value="TreeGrafter"/>
</dbReference>
<organism evidence="5 6">
    <name type="scientific">Gonapodya prolifera (strain JEL478)</name>
    <name type="common">Monoblepharis prolifera</name>
    <dbReference type="NCBI Taxonomy" id="1344416"/>
    <lineage>
        <taxon>Eukaryota</taxon>
        <taxon>Fungi</taxon>
        <taxon>Fungi incertae sedis</taxon>
        <taxon>Chytridiomycota</taxon>
        <taxon>Chytridiomycota incertae sedis</taxon>
        <taxon>Monoblepharidomycetes</taxon>
        <taxon>Monoblepharidales</taxon>
        <taxon>Gonapodyaceae</taxon>
        <taxon>Gonapodya</taxon>
    </lineage>
</organism>
<dbReference type="GO" id="GO:0003712">
    <property type="term" value="F:transcription coregulator activity"/>
    <property type="evidence" value="ECO:0007669"/>
    <property type="project" value="TreeGrafter"/>
</dbReference>
<dbReference type="SMART" id="SM00441">
    <property type="entry name" value="FF"/>
    <property type="match status" value="5"/>
</dbReference>
<evidence type="ECO:0000256" key="2">
    <source>
        <dbReference type="SAM" id="MobiDB-lite"/>
    </source>
</evidence>